<dbReference type="SUPFAM" id="SSF50814">
    <property type="entry name" value="Lipocalins"/>
    <property type="match status" value="1"/>
</dbReference>
<dbReference type="Gene3D" id="2.40.128.20">
    <property type="match status" value="1"/>
</dbReference>
<dbReference type="Pfam" id="PF08768">
    <property type="entry name" value="THAP4_heme-bd"/>
    <property type="match status" value="1"/>
</dbReference>
<gene>
    <name evidence="3" type="ORF">PLOB_00013631</name>
</gene>
<dbReference type="InterPro" id="IPR014878">
    <property type="entry name" value="THAP4-like_heme-bd"/>
</dbReference>
<protein>
    <recommendedName>
        <fullName evidence="2">THAP4-like heme-binding domain-containing protein</fullName>
    </recommendedName>
</protein>
<evidence type="ECO:0000256" key="1">
    <source>
        <dbReference type="ARBA" id="ARBA00036993"/>
    </source>
</evidence>
<evidence type="ECO:0000313" key="3">
    <source>
        <dbReference type="EMBL" id="CAH3106073.1"/>
    </source>
</evidence>
<dbReference type="EMBL" id="CALNXK010000018">
    <property type="protein sequence ID" value="CAH3106073.1"/>
    <property type="molecule type" value="Genomic_DNA"/>
</dbReference>
<name>A0ABN8NH87_9CNID</name>
<dbReference type="PANTHER" id="PTHR15854">
    <property type="entry name" value="THAP4 PROTEIN"/>
    <property type="match status" value="1"/>
</dbReference>
<comment type="caution">
    <text evidence="3">The sequence shown here is derived from an EMBL/GenBank/DDBJ whole genome shotgun (WGS) entry which is preliminary data.</text>
</comment>
<dbReference type="InterPro" id="IPR045165">
    <property type="entry name" value="Nitrobindin"/>
</dbReference>
<dbReference type="PANTHER" id="PTHR15854:SF4">
    <property type="entry name" value="PEROXYNITRITE ISOMERASE THAP4"/>
    <property type="match status" value="1"/>
</dbReference>
<evidence type="ECO:0000313" key="4">
    <source>
        <dbReference type="Proteomes" id="UP001159405"/>
    </source>
</evidence>
<feature type="domain" description="THAP4-like heme-binding" evidence="2">
    <location>
        <begin position="39"/>
        <end position="189"/>
    </location>
</feature>
<accession>A0ABN8NH87</accession>
<proteinExistence type="predicted"/>
<keyword evidence="4" id="KW-1185">Reference proteome</keyword>
<organism evidence="3 4">
    <name type="scientific">Porites lobata</name>
    <dbReference type="NCBI Taxonomy" id="104759"/>
    <lineage>
        <taxon>Eukaryota</taxon>
        <taxon>Metazoa</taxon>
        <taxon>Cnidaria</taxon>
        <taxon>Anthozoa</taxon>
        <taxon>Hexacorallia</taxon>
        <taxon>Scleractinia</taxon>
        <taxon>Fungiina</taxon>
        <taxon>Poritidae</taxon>
        <taxon>Porites</taxon>
    </lineage>
</organism>
<sequence length="192" mass="21659">MFMLFSAACFRSSGVRLLRAYGNAMTSDISDKPALHEAVGKISWLLGKWKGEGCGVYPTISPFMYGEEIVFNHVGQPMLSYNSRTWHAENGKPMHHETGWLRIKPGTSTLAFIIAQNTGVTEIEEGEVEGHKIRLLSHTVGRMSFGAEPKVLKIERIYTLKDANTLELECFMETTNTEHQKHLHITYEKVSE</sequence>
<evidence type="ECO:0000259" key="2">
    <source>
        <dbReference type="Pfam" id="PF08768"/>
    </source>
</evidence>
<comment type="catalytic activity">
    <reaction evidence="1">
        <text>peroxynitrite = nitrate</text>
        <dbReference type="Rhea" id="RHEA:63116"/>
        <dbReference type="ChEBI" id="CHEBI:17632"/>
        <dbReference type="ChEBI" id="CHEBI:25941"/>
    </reaction>
    <physiologicalReaction direction="left-to-right" evidence="1">
        <dbReference type="Rhea" id="RHEA:63117"/>
    </physiologicalReaction>
</comment>
<reference evidence="3 4" key="1">
    <citation type="submission" date="2022-05" db="EMBL/GenBank/DDBJ databases">
        <authorList>
            <consortium name="Genoscope - CEA"/>
            <person name="William W."/>
        </authorList>
    </citation>
    <scope>NUCLEOTIDE SEQUENCE [LARGE SCALE GENOMIC DNA]</scope>
</reference>
<dbReference type="InterPro" id="IPR012674">
    <property type="entry name" value="Calycin"/>
</dbReference>
<dbReference type="CDD" id="cd07828">
    <property type="entry name" value="lipocalin_heme-bd-THAP4-like"/>
    <property type="match status" value="1"/>
</dbReference>
<dbReference type="Proteomes" id="UP001159405">
    <property type="component" value="Unassembled WGS sequence"/>
</dbReference>